<feature type="chain" id="PRO_5042898124" evidence="4">
    <location>
        <begin position="20"/>
        <end position="438"/>
    </location>
</feature>
<dbReference type="PANTHER" id="PTHR34997:SF1">
    <property type="entry name" value="PEPTIDOGLYCAN-BINDING LYSIN DOMAIN"/>
    <property type="match status" value="1"/>
</dbReference>
<proteinExistence type="inferred from homology"/>
<keyword evidence="1" id="KW-0147">Chitin-binding</keyword>
<dbReference type="Pfam" id="PF01476">
    <property type="entry name" value="LysM"/>
    <property type="match status" value="2"/>
</dbReference>
<dbReference type="GO" id="GO:0008061">
    <property type="term" value="F:chitin binding"/>
    <property type="evidence" value="ECO:0007669"/>
    <property type="project" value="UniProtKB-KW"/>
</dbReference>
<gene>
    <name evidence="6" type="ORF">N656DRAFT_847008</name>
</gene>
<sequence>MRFSVVTVVIAALARGGVCLRFFNSTGQLPANMTDECKEALTGDIACTPRLIMPQEVAARLPSNTTELDMYCNDTCTESIKQWTAAVHDCCGNERFDFGSSAILGRQPFQQSASDMADALAWAQGTACLREEKSGNFCAPKLTNGTFEECGDCTLKYLAAMMSSWYGIGRAPSETTFSALLDKCCVDPGKYPHSNWTMPDLPRPTGMRNITCYGGCFHKVVEGDTCESIAYGYNVSYDRFLYQNGFDWQCRGLQVGREVQENDTCDSIARDKQFTLTELLAWNPTIHRTCDNLSDMKGRTICLSPPGSESYDVNITVSWGQPWTTPSWGSWMPAPTLGDPNGTATTRALELRDKLPTATFVYNATAEKRLAELFARHCPVSQDDFERGFDWYYLSRKCYELLRPYCNPTLDGPAPTGTPSVPDECLPAVVMGWRSSGN</sequence>
<dbReference type="PANTHER" id="PTHR34997">
    <property type="entry name" value="AM15"/>
    <property type="match status" value="1"/>
</dbReference>
<dbReference type="InterPro" id="IPR052210">
    <property type="entry name" value="LysM1-like"/>
</dbReference>
<dbReference type="InterPro" id="IPR018392">
    <property type="entry name" value="LysM"/>
</dbReference>
<evidence type="ECO:0000313" key="6">
    <source>
        <dbReference type="EMBL" id="KAK4110222.1"/>
    </source>
</evidence>
<dbReference type="Proteomes" id="UP001302812">
    <property type="component" value="Unassembled WGS sequence"/>
</dbReference>
<dbReference type="InterPro" id="IPR036779">
    <property type="entry name" value="LysM_dom_sf"/>
</dbReference>
<evidence type="ECO:0000313" key="7">
    <source>
        <dbReference type="Proteomes" id="UP001302812"/>
    </source>
</evidence>
<comment type="similarity">
    <text evidence="3">Belongs to the secreted LysM effector family.</text>
</comment>
<comment type="caution">
    <text evidence="6">The sequence shown here is derived from an EMBL/GenBank/DDBJ whole genome shotgun (WGS) entry which is preliminary data.</text>
</comment>
<dbReference type="GeneID" id="89943379"/>
<dbReference type="AlphaFoldDB" id="A0AAN6QH99"/>
<protein>
    <submittedName>
        <fullName evidence="6">Carbohydrate-binding module family 50 protein</fullName>
    </submittedName>
</protein>
<dbReference type="PROSITE" id="PS51782">
    <property type="entry name" value="LYSM"/>
    <property type="match status" value="1"/>
</dbReference>
<evidence type="ECO:0000256" key="4">
    <source>
        <dbReference type="SAM" id="SignalP"/>
    </source>
</evidence>
<accession>A0AAN6QH99</accession>
<evidence type="ECO:0000256" key="1">
    <source>
        <dbReference type="ARBA" id="ARBA00022669"/>
    </source>
</evidence>
<dbReference type="EMBL" id="MU853351">
    <property type="protein sequence ID" value="KAK4110222.1"/>
    <property type="molecule type" value="Genomic_DNA"/>
</dbReference>
<reference evidence="6" key="1">
    <citation type="journal article" date="2023" name="Mol. Phylogenet. Evol.">
        <title>Genome-scale phylogeny and comparative genomics of the fungal order Sordariales.</title>
        <authorList>
            <person name="Hensen N."/>
            <person name="Bonometti L."/>
            <person name="Westerberg I."/>
            <person name="Brannstrom I.O."/>
            <person name="Guillou S."/>
            <person name="Cros-Aarteil S."/>
            <person name="Calhoun S."/>
            <person name="Haridas S."/>
            <person name="Kuo A."/>
            <person name="Mondo S."/>
            <person name="Pangilinan J."/>
            <person name="Riley R."/>
            <person name="LaButti K."/>
            <person name="Andreopoulos B."/>
            <person name="Lipzen A."/>
            <person name="Chen C."/>
            <person name="Yan M."/>
            <person name="Daum C."/>
            <person name="Ng V."/>
            <person name="Clum A."/>
            <person name="Steindorff A."/>
            <person name="Ohm R.A."/>
            <person name="Martin F."/>
            <person name="Silar P."/>
            <person name="Natvig D.O."/>
            <person name="Lalanne C."/>
            <person name="Gautier V."/>
            <person name="Ament-Velasquez S.L."/>
            <person name="Kruys A."/>
            <person name="Hutchinson M.I."/>
            <person name="Powell A.J."/>
            <person name="Barry K."/>
            <person name="Miller A.N."/>
            <person name="Grigoriev I.V."/>
            <person name="Debuchy R."/>
            <person name="Gladieux P."/>
            <person name="Hiltunen Thoren M."/>
            <person name="Johannesson H."/>
        </authorList>
    </citation>
    <scope>NUCLEOTIDE SEQUENCE</scope>
    <source>
        <strain evidence="6">CBS 508.74</strain>
    </source>
</reference>
<dbReference type="Gene3D" id="3.10.350.10">
    <property type="entry name" value="LysM domain"/>
    <property type="match status" value="2"/>
</dbReference>
<evidence type="ECO:0000256" key="3">
    <source>
        <dbReference type="ARBA" id="ARBA00044955"/>
    </source>
</evidence>
<evidence type="ECO:0000256" key="2">
    <source>
        <dbReference type="ARBA" id="ARBA00023026"/>
    </source>
</evidence>
<evidence type="ECO:0000259" key="5">
    <source>
        <dbReference type="PROSITE" id="PS51782"/>
    </source>
</evidence>
<organism evidence="6 7">
    <name type="scientific">Canariomyces notabilis</name>
    <dbReference type="NCBI Taxonomy" id="2074819"/>
    <lineage>
        <taxon>Eukaryota</taxon>
        <taxon>Fungi</taxon>
        <taxon>Dikarya</taxon>
        <taxon>Ascomycota</taxon>
        <taxon>Pezizomycotina</taxon>
        <taxon>Sordariomycetes</taxon>
        <taxon>Sordariomycetidae</taxon>
        <taxon>Sordariales</taxon>
        <taxon>Chaetomiaceae</taxon>
        <taxon>Canariomyces</taxon>
    </lineage>
</organism>
<feature type="signal peptide" evidence="4">
    <location>
        <begin position="1"/>
        <end position="19"/>
    </location>
</feature>
<keyword evidence="7" id="KW-1185">Reference proteome</keyword>
<keyword evidence="4" id="KW-0732">Signal</keyword>
<dbReference type="CDD" id="cd00118">
    <property type="entry name" value="LysM"/>
    <property type="match status" value="2"/>
</dbReference>
<feature type="domain" description="LysM" evidence="5">
    <location>
        <begin position="216"/>
        <end position="261"/>
    </location>
</feature>
<dbReference type="SUPFAM" id="SSF54106">
    <property type="entry name" value="LysM domain"/>
    <property type="match status" value="1"/>
</dbReference>
<name>A0AAN6QH99_9PEZI</name>
<dbReference type="SMART" id="SM00257">
    <property type="entry name" value="LysM"/>
    <property type="match status" value="2"/>
</dbReference>
<dbReference type="RefSeq" id="XP_064667792.1">
    <property type="nucleotide sequence ID" value="XM_064819253.1"/>
</dbReference>
<reference evidence="6" key="2">
    <citation type="submission" date="2023-05" db="EMBL/GenBank/DDBJ databases">
        <authorList>
            <consortium name="Lawrence Berkeley National Laboratory"/>
            <person name="Steindorff A."/>
            <person name="Hensen N."/>
            <person name="Bonometti L."/>
            <person name="Westerberg I."/>
            <person name="Brannstrom I.O."/>
            <person name="Guillou S."/>
            <person name="Cros-Aarteil S."/>
            <person name="Calhoun S."/>
            <person name="Haridas S."/>
            <person name="Kuo A."/>
            <person name="Mondo S."/>
            <person name="Pangilinan J."/>
            <person name="Riley R."/>
            <person name="Labutti K."/>
            <person name="Andreopoulos B."/>
            <person name="Lipzen A."/>
            <person name="Chen C."/>
            <person name="Yanf M."/>
            <person name="Daum C."/>
            <person name="Ng V."/>
            <person name="Clum A."/>
            <person name="Ohm R."/>
            <person name="Martin F."/>
            <person name="Silar P."/>
            <person name="Natvig D."/>
            <person name="Lalanne C."/>
            <person name="Gautier V."/>
            <person name="Ament-Velasquez S.L."/>
            <person name="Kruys A."/>
            <person name="Hutchinson M.I."/>
            <person name="Powell A.J."/>
            <person name="Barry K."/>
            <person name="Miller A.N."/>
            <person name="Grigoriev I.V."/>
            <person name="Debuchy R."/>
            <person name="Gladieux P."/>
            <person name="Thoren M.H."/>
            <person name="Johannesson H."/>
        </authorList>
    </citation>
    <scope>NUCLEOTIDE SEQUENCE</scope>
    <source>
        <strain evidence="6">CBS 508.74</strain>
    </source>
</reference>
<keyword evidence="2" id="KW-0843">Virulence</keyword>